<dbReference type="STRING" id="155417.A0A4Q4T8A2"/>
<gene>
    <name evidence="6" type="ORF">DL764_006487</name>
</gene>
<feature type="repeat" description="WD" evidence="3">
    <location>
        <begin position="674"/>
        <end position="715"/>
    </location>
</feature>
<dbReference type="Gene3D" id="2.130.10.10">
    <property type="entry name" value="YVTN repeat-like/Quinoprotein amine dehydrogenase"/>
    <property type="match status" value="3"/>
</dbReference>
<proteinExistence type="predicted"/>
<dbReference type="PRINTS" id="PR00320">
    <property type="entry name" value="GPROTEINBRPT"/>
</dbReference>
<dbReference type="InterPro" id="IPR019775">
    <property type="entry name" value="WD40_repeat_CS"/>
</dbReference>
<evidence type="ECO:0000256" key="2">
    <source>
        <dbReference type="ARBA" id="ARBA00022737"/>
    </source>
</evidence>
<accession>A0A4Q4T8A2</accession>
<dbReference type="Gene3D" id="3.40.50.300">
    <property type="entry name" value="P-loop containing nucleotide triphosphate hydrolases"/>
    <property type="match status" value="1"/>
</dbReference>
<dbReference type="AlphaFoldDB" id="A0A4Q4T8A2"/>
<feature type="repeat" description="WD" evidence="3">
    <location>
        <begin position="716"/>
        <end position="757"/>
    </location>
</feature>
<dbReference type="FunFam" id="3.40.50.300:FF:001638">
    <property type="entry name" value="NACHT and WD40 domain protein"/>
    <property type="match status" value="1"/>
</dbReference>
<dbReference type="OrthoDB" id="1577640at2759"/>
<dbReference type="SUPFAM" id="SSF53167">
    <property type="entry name" value="Purine and uridine phosphorylases"/>
    <property type="match status" value="1"/>
</dbReference>
<sequence>MMQDTQENSSSYDDYTVAVVCAMTFEMSAVRYMLDREHPRLPSQEGDPNIYVLGTLSGHNVVLACLPGNQGKGCAATVATNLARTFPSIKWRFLVGIGGGVPTDKHDVRLGDVVVSMPDGQYGGVVQYDLGKDTTDDFVLKGFLWPPPPLLRSAVEMMRSDHLVSENKVDEFLSEMLQKGQRLAVYRRPPARLDVLFKADYPHAPLNPTCERCDRSKTVKRPARESEAPEIHYGLIASGDSVMKSAAKRDAAVRNVGDILCFEMEAAGLATEFPSIVIRGISDYADSHKNDGWQHYAAAAAAACTKELLAYLDPEAGFSTPAASTGTQSDRGNKPNDHSTFTKGGLLRDSYRWILDHDDFLRWRDDPESRLLWIKGDPGKGKTMLLCGIIDELKKQTANTTRLLSFFFCQATDDRLNNATAILRGLTYLLVDQERSLISHIQEKHNHAGKALFEDVNAWVALSDILTSILQDPSLPDTTLVIDALDECGTGLAQFLNLIIQLPVSSRVKWIVSSRNWPHIEEHLDIATQKVRLCLELNESSISHAVRDEHYVIGLRSLQIMSRTLQRDIYRLNDWGLPVDKVTPPDPDPLMAARYSCIHWVDHLAECKPNEQAQYDDLRDGGIIDRFLRRHYLHWLEALSILGRISEGILAMSKLNGLFQPAVENKWNACLSTLEGHGGWVKSVAFSRDGSRLASGSDDNTVKVWDAATGACISTFEGHGGSVSSVAFSRDGSRLASGSIDNTVKVWDAATGAYISTLEGHGGWVNSVAFSRDGNRLASGSFDNTVKVWDAATGACISTFEGHGSSVNSVAFSHDGSRLASGSDNNTVKVWDAATGACISTLEGHGGWVNSVAFSPDGNYLITNTGIILLPASLKNGPLPTAPQQVFDNYYCRRIGVTCLVISAPKSCRDPVTTLFRGSHTIYRAP</sequence>
<dbReference type="PANTHER" id="PTHR46082">
    <property type="entry name" value="ATP/GTP-BINDING PROTEIN-RELATED"/>
    <property type="match status" value="1"/>
</dbReference>
<dbReference type="SUPFAM" id="SSF52540">
    <property type="entry name" value="P-loop containing nucleoside triphosphate hydrolases"/>
    <property type="match status" value="1"/>
</dbReference>
<dbReference type="GO" id="GO:0003824">
    <property type="term" value="F:catalytic activity"/>
    <property type="evidence" value="ECO:0007669"/>
    <property type="project" value="InterPro"/>
</dbReference>
<dbReference type="InterPro" id="IPR001680">
    <property type="entry name" value="WD40_rpt"/>
</dbReference>
<dbReference type="InterPro" id="IPR035994">
    <property type="entry name" value="Nucleoside_phosphorylase_sf"/>
</dbReference>
<evidence type="ECO:0000256" key="1">
    <source>
        <dbReference type="ARBA" id="ARBA00022574"/>
    </source>
</evidence>
<evidence type="ECO:0000259" key="5">
    <source>
        <dbReference type="PROSITE" id="PS50837"/>
    </source>
</evidence>
<dbReference type="PANTHER" id="PTHR46082:SF11">
    <property type="entry name" value="AAA+ ATPASE DOMAIN-CONTAINING PROTEIN-RELATED"/>
    <property type="match status" value="1"/>
</dbReference>
<evidence type="ECO:0000256" key="4">
    <source>
        <dbReference type="SAM" id="MobiDB-lite"/>
    </source>
</evidence>
<dbReference type="InterPro" id="IPR015943">
    <property type="entry name" value="WD40/YVTN_repeat-like_dom_sf"/>
</dbReference>
<dbReference type="Pfam" id="PF24883">
    <property type="entry name" value="NPHP3_N"/>
    <property type="match status" value="1"/>
</dbReference>
<dbReference type="InterPro" id="IPR056884">
    <property type="entry name" value="NPHP3-like_N"/>
</dbReference>
<reference evidence="6 7" key="1">
    <citation type="submission" date="2018-06" db="EMBL/GenBank/DDBJ databases">
        <title>Complete Genomes of Monosporascus.</title>
        <authorList>
            <person name="Robinson A.J."/>
            <person name="Natvig D.O."/>
        </authorList>
    </citation>
    <scope>NUCLEOTIDE SEQUENCE [LARGE SCALE GENOMIC DNA]</scope>
    <source>
        <strain evidence="6 7">CBS 110550</strain>
    </source>
</reference>
<evidence type="ECO:0000313" key="7">
    <source>
        <dbReference type="Proteomes" id="UP000293360"/>
    </source>
</evidence>
<organism evidence="6 7">
    <name type="scientific">Monosporascus ibericus</name>
    <dbReference type="NCBI Taxonomy" id="155417"/>
    <lineage>
        <taxon>Eukaryota</taxon>
        <taxon>Fungi</taxon>
        <taxon>Dikarya</taxon>
        <taxon>Ascomycota</taxon>
        <taxon>Pezizomycotina</taxon>
        <taxon>Sordariomycetes</taxon>
        <taxon>Xylariomycetidae</taxon>
        <taxon>Xylariales</taxon>
        <taxon>Xylariales incertae sedis</taxon>
        <taxon>Monosporascus</taxon>
    </lineage>
</organism>
<comment type="caution">
    <text evidence="6">The sequence shown here is derived from an EMBL/GenBank/DDBJ whole genome shotgun (WGS) entry which is preliminary data.</text>
</comment>
<feature type="compositionally biased region" description="Polar residues" evidence="4">
    <location>
        <begin position="321"/>
        <end position="330"/>
    </location>
</feature>
<dbReference type="CDD" id="cd00200">
    <property type="entry name" value="WD40"/>
    <property type="match status" value="1"/>
</dbReference>
<dbReference type="PROSITE" id="PS50294">
    <property type="entry name" value="WD_REPEATS_REGION"/>
    <property type="match status" value="4"/>
</dbReference>
<dbReference type="Pfam" id="PF01048">
    <property type="entry name" value="PNP_UDP_1"/>
    <property type="match status" value="1"/>
</dbReference>
<name>A0A4Q4T8A2_9PEZI</name>
<dbReference type="EMBL" id="QJNU01000384">
    <property type="protein sequence ID" value="RYP00495.1"/>
    <property type="molecule type" value="Genomic_DNA"/>
</dbReference>
<dbReference type="PROSITE" id="PS50837">
    <property type="entry name" value="NACHT"/>
    <property type="match status" value="1"/>
</dbReference>
<dbReference type="InterPro" id="IPR000845">
    <property type="entry name" value="Nucleoside_phosphorylase_d"/>
</dbReference>
<dbReference type="PROSITE" id="PS50082">
    <property type="entry name" value="WD_REPEATS_2"/>
    <property type="match status" value="4"/>
</dbReference>
<keyword evidence="1 3" id="KW-0853">WD repeat</keyword>
<dbReference type="InterPro" id="IPR020472">
    <property type="entry name" value="WD40_PAC1"/>
</dbReference>
<keyword evidence="2" id="KW-0677">Repeat</keyword>
<feature type="domain" description="NACHT" evidence="5">
    <location>
        <begin position="370"/>
        <end position="515"/>
    </location>
</feature>
<feature type="repeat" description="WD" evidence="3">
    <location>
        <begin position="800"/>
        <end position="841"/>
    </location>
</feature>
<dbReference type="InterPro" id="IPR036322">
    <property type="entry name" value="WD40_repeat_dom_sf"/>
</dbReference>
<dbReference type="Pfam" id="PF00400">
    <property type="entry name" value="WD40"/>
    <property type="match status" value="5"/>
</dbReference>
<dbReference type="SUPFAM" id="SSF50978">
    <property type="entry name" value="WD40 repeat-like"/>
    <property type="match status" value="1"/>
</dbReference>
<dbReference type="InterPro" id="IPR027417">
    <property type="entry name" value="P-loop_NTPase"/>
</dbReference>
<feature type="region of interest" description="Disordered" evidence="4">
    <location>
        <begin position="320"/>
        <end position="341"/>
    </location>
</feature>
<dbReference type="Gene3D" id="3.40.50.1580">
    <property type="entry name" value="Nucleoside phosphorylase domain"/>
    <property type="match status" value="1"/>
</dbReference>
<feature type="repeat" description="WD" evidence="3">
    <location>
        <begin position="758"/>
        <end position="799"/>
    </location>
</feature>
<dbReference type="PROSITE" id="PS00678">
    <property type="entry name" value="WD_REPEATS_1"/>
    <property type="match status" value="4"/>
</dbReference>
<evidence type="ECO:0000256" key="3">
    <source>
        <dbReference type="PROSITE-ProRule" id="PRU00221"/>
    </source>
</evidence>
<dbReference type="InterPro" id="IPR007111">
    <property type="entry name" value="NACHT_NTPase"/>
</dbReference>
<protein>
    <recommendedName>
        <fullName evidence="5">NACHT domain-containing protein</fullName>
    </recommendedName>
</protein>
<dbReference type="GO" id="GO:0009116">
    <property type="term" value="P:nucleoside metabolic process"/>
    <property type="evidence" value="ECO:0007669"/>
    <property type="project" value="InterPro"/>
</dbReference>
<keyword evidence="7" id="KW-1185">Reference proteome</keyword>
<evidence type="ECO:0000313" key="6">
    <source>
        <dbReference type="EMBL" id="RYP00495.1"/>
    </source>
</evidence>
<dbReference type="Proteomes" id="UP000293360">
    <property type="component" value="Unassembled WGS sequence"/>
</dbReference>
<dbReference type="InterPro" id="IPR053137">
    <property type="entry name" value="NLR-like"/>
</dbReference>
<dbReference type="SMART" id="SM00320">
    <property type="entry name" value="WD40"/>
    <property type="match status" value="5"/>
</dbReference>